<reference evidence="2" key="1">
    <citation type="submission" date="2007-07" db="EMBL/GenBank/DDBJ databases">
        <title>PCAP assembly of the Caenorhabditis remanei genome.</title>
        <authorList>
            <consortium name="The Caenorhabditis remanei Sequencing Consortium"/>
            <person name="Wilson R.K."/>
        </authorList>
    </citation>
    <scope>NUCLEOTIDE SEQUENCE [LARGE SCALE GENOMIC DNA]</scope>
    <source>
        <strain evidence="2">PB4641</strain>
    </source>
</reference>
<proteinExistence type="predicted"/>
<dbReference type="STRING" id="31234.E3NJD5"/>
<evidence type="ECO:0000313" key="2">
    <source>
        <dbReference type="EMBL" id="EFP00594.1"/>
    </source>
</evidence>
<dbReference type="OrthoDB" id="294251at2759"/>
<dbReference type="InParanoid" id="E3NJD5"/>
<accession>E3NJD5</accession>
<feature type="compositionally biased region" description="Basic and acidic residues" evidence="1">
    <location>
        <begin position="1"/>
        <end position="14"/>
    </location>
</feature>
<evidence type="ECO:0000313" key="3">
    <source>
        <dbReference type="Proteomes" id="UP000008281"/>
    </source>
</evidence>
<dbReference type="HOGENOM" id="CLU_1769800_0_0_1"/>
<dbReference type="Proteomes" id="UP000008281">
    <property type="component" value="Unassembled WGS sequence"/>
</dbReference>
<feature type="region of interest" description="Disordered" evidence="1">
    <location>
        <begin position="1"/>
        <end position="24"/>
    </location>
</feature>
<protein>
    <recommendedName>
        <fullName evidence="4">Rab-GAP TBC domain-containing protein</fullName>
    </recommendedName>
</protein>
<evidence type="ECO:0008006" key="4">
    <source>
        <dbReference type="Google" id="ProtNLM"/>
    </source>
</evidence>
<dbReference type="eggNOG" id="KOG1102">
    <property type="taxonomic scope" value="Eukaryota"/>
</dbReference>
<evidence type="ECO:0000256" key="1">
    <source>
        <dbReference type="SAM" id="MobiDB-lite"/>
    </source>
</evidence>
<organism evidence="3">
    <name type="scientific">Caenorhabditis remanei</name>
    <name type="common">Caenorhabditis vulgaris</name>
    <dbReference type="NCBI Taxonomy" id="31234"/>
    <lineage>
        <taxon>Eukaryota</taxon>
        <taxon>Metazoa</taxon>
        <taxon>Ecdysozoa</taxon>
        <taxon>Nematoda</taxon>
        <taxon>Chromadorea</taxon>
        <taxon>Rhabditida</taxon>
        <taxon>Rhabditina</taxon>
        <taxon>Rhabditomorpha</taxon>
        <taxon>Rhabditoidea</taxon>
        <taxon>Rhabditidae</taxon>
        <taxon>Peloderinae</taxon>
        <taxon>Caenorhabditis</taxon>
    </lineage>
</organism>
<gene>
    <name evidence="2" type="ORF">CRE_30236</name>
</gene>
<sequence length="147" mass="17516">MEHSFDRKMFKISEDAGSSSDEDDPEYLEFLERDSIDMRRVQTQLTSMLGRIRTLKSTPILIDSVFKKGDKTDERTDAQKRRIIRELSREKKWLKMTEVRKSGGPLKNMEDRIWKGVPEKLRIVFWPRLLGVERMKLDNFCVIFILY</sequence>
<name>E3NJD5_CAERE</name>
<keyword evidence="3" id="KW-1185">Reference proteome</keyword>
<dbReference type="AlphaFoldDB" id="E3NJD5"/>
<dbReference type="EMBL" id="DS268736">
    <property type="protein sequence ID" value="EFP00594.1"/>
    <property type="molecule type" value="Genomic_DNA"/>
</dbReference>